<name>A0ACB9AZ77_ARCLA</name>
<organism evidence="1 2">
    <name type="scientific">Arctium lappa</name>
    <name type="common">Greater burdock</name>
    <name type="synonym">Lappa major</name>
    <dbReference type="NCBI Taxonomy" id="4217"/>
    <lineage>
        <taxon>Eukaryota</taxon>
        <taxon>Viridiplantae</taxon>
        <taxon>Streptophyta</taxon>
        <taxon>Embryophyta</taxon>
        <taxon>Tracheophyta</taxon>
        <taxon>Spermatophyta</taxon>
        <taxon>Magnoliopsida</taxon>
        <taxon>eudicotyledons</taxon>
        <taxon>Gunneridae</taxon>
        <taxon>Pentapetalae</taxon>
        <taxon>asterids</taxon>
        <taxon>campanulids</taxon>
        <taxon>Asterales</taxon>
        <taxon>Asteraceae</taxon>
        <taxon>Carduoideae</taxon>
        <taxon>Cardueae</taxon>
        <taxon>Arctiinae</taxon>
        <taxon>Arctium</taxon>
    </lineage>
</organism>
<dbReference type="Proteomes" id="UP001055879">
    <property type="component" value="Linkage Group LG07"/>
</dbReference>
<proteinExistence type="predicted"/>
<gene>
    <name evidence="1" type="ORF">L6452_21621</name>
</gene>
<keyword evidence="2" id="KW-1185">Reference proteome</keyword>
<evidence type="ECO:0000313" key="1">
    <source>
        <dbReference type="EMBL" id="KAI3714663.1"/>
    </source>
</evidence>
<reference evidence="1 2" key="2">
    <citation type="journal article" date="2022" name="Mol. Ecol. Resour.">
        <title>The genomes of chicory, endive, great burdock and yacon provide insights into Asteraceae paleo-polyploidization history and plant inulin production.</title>
        <authorList>
            <person name="Fan W."/>
            <person name="Wang S."/>
            <person name="Wang H."/>
            <person name="Wang A."/>
            <person name="Jiang F."/>
            <person name="Liu H."/>
            <person name="Zhao H."/>
            <person name="Xu D."/>
            <person name="Zhang Y."/>
        </authorList>
    </citation>
    <scope>NUCLEOTIDE SEQUENCE [LARGE SCALE GENOMIC DNA]</scope>
    <source>
        <strain evidence="2">cv. Niubang</strain>
    </source>
</reference>
<evidence type="ECO:0000313" key="2">
    <source>
        <dbReference type="Proteomes" id="UP001055879"/>
    </source>
</evidence>
<sequence>MRSSMATKSAKNNQGVKGSPTVIINTSSNVEPKQSARLKEGIDGGDVDLLGGGLLGREIVFGPSFARPSYKKHETEVIGGPYQNSPKVGLNSQKESEPKKRKWVSFVAATGGFSCQALGSFLGLLNIRDSCGQCVDKRGFASIRGLVITAVFELLVLEEMLSRGSTCKQNGSTDLYSGRLLHSPVLPSAGGTATLLTS</sequence>
<accession>A0ACB9AZ77</accession>
<dbReference type="EMBL" id="CM042053">
    <property type="protein sequence ID" value="KAI3714663.1"/>
    <property type="molecule type" value="Genomic_DNA"/>
</dbReference>
<protein>
    <submittedName>
        <fullName evidence="1">Uncharacterized protein</fullName>
    </submittedName>
</protein>
<reference evidence="2" key="1">
    <citation type="journal article" date="2022" name="Mol. Ecol. Resour.">
        <title>The genomes of chicory, endive, great burdock and yacon provide insights into Asteraceae palaeo-polyploidization history and plant inulin production.</title>
        <authorList>
            <person name="Fan W."/>
            <person name="Wang S."/>
            <person name="Wang H."/>
            <person name="Wang A."/>
            <person name="Jiang F."/>
            <person name="Liu H."/>
            <person name="Zhao H."/>
            <person name="Xu D."/>
            <person name="Zhang Y."/>
        </authorList>
    </citation>
    <scope>NUCLEOTIDE SEQUENCE [LARGE SCALE GENOMIC DNA]</scope>
    <source>
        <strain evidence="2">cv. Niubang</strain>
    </source>
</reference>
<comment type="caution">
    <text evidence="1">The sequence shown here is derived from an EMBL/GenBank/DDBJ whole genome shotgun (WGS) entry which is preliminary data.</text>
</comment>